<dbReference type="HOGENOM" id="CLU_3132318_0_0_9"/>
<dbReference type="Proteomes" id="UP000017805">
    <property type="component" value="Chromosome"/>
</dbReference>
<sequence>MTITYEENAAAAAAAFFYEGVISGRISISNSELYSNVKRKEENYADSNP</sequence>
<protein>
    <submittedName>
        <fullName evidence="1">Uncharacterized protein</fullName>
    </submittedName>
</protein>
<accession>U5L6K4</accession>
<dbReference type="KEGG" id="bif:N288_07670"/>
<evidence type="ECO:0000313" key="1">
    <source>
        <dbReference type="EMBL" id="AGX03464.1"/>
    </source>
</evidence>
<gene>
    <name evidence="1" type="ORF">N288_07670</name>
</gene>
<dbReference type="EMBL" id="CP006643">
    <property type="protein sequence ID" value="AGX03464.1"/>
    <property type="molecule type" value="Genomic_DNA"/>
</dbReference>
<keyword evidence="2" id="KW-1185">Reference proteome</keyword>
<name>U5L6K4_9BACI</name>
<proteinExistence type="predicted"/>
<dbReference type="AlphaFoldDB" id="U5L6K4"/>
<evidence type="ECO:0000313" key="2">
    <source>
        <dbReference type="Proteomes" id="UP000017805"/>
    </source>
</evidence>
<dbReference type="PATRIC" id="fig|1367477.3.peg.1458"/>
<reference evidence="1 2" key="1">
    <citation type="submission" date="2013-07" db="EMBL/GenBank/DDBJ databases">
        <title>Complete genome sequence of Bacillus infantis NRRL B-14911 that has potential to induce cardiac disease by antigenic mimicry.</title>
        <authorList>
            <person name="Massilamany C."/>
            <person name="Smith T.P.L."/>
            <person name="Loy J.D."/>
            <person name="Barletta R."/>
            <person name="Reddy J."/>
        </authorList>
    </citation>
    <scope>NUCLEOTIDE SEQUENCE [LARGE SCALE GENOMIC DNA]</scope>
    <source>
        <strain evidence="1 2">NRRL B-14911</strain>
    </source>
</reference>
<organism evidence="1 2">
    <name type="scientific">Bacillus infantis NRRL B-14911</name>
    <dbReference type="NCBI Taxonomy" id="1367477"/>
    <lineage>
        <taxon>Bacteria</taxon>
        <taxon>Bacillati</taxon>
        <taxon>Bacillota</taxon>
        <taxon>Bacilli</taxon>
        <taxon>Bacillales</taxon>
        <taxon>Bacillaceae</taxon>
        <taxon>Bacillus</taxon>
    </lineage>
</organism>